<sequence>MPADSTKALEPEGLPLEPNSNYQFGLAARVTARHAHGKDDLAHLLGVLGLPRTEDDLVRLLPLLNSPTDEPDQTEDAMTTSTPATNAYTAVAVSMLNEGTDPDSVRTTLGLSEEELTDALEHVGTADADADALQAAGLEPVSATDPGAAAHRPAAYSGIEALLTWGEQHRTKGVQALTARARTARARTALAELAQRRDTEHAVADAEAKVGQLESELALAREALRRVKNGKPTAPAAPAPVLKRRTKQELAAIRTWARAGGHQVADRGLPAQAVLDAHDAAHPTTPAQAR</sequence>
<evidence type="ECO:0000256" key="1">
    <source>
        <dbReference type="ARBA" id="ARBA00023125"/>
    </source>
</evidence>
<gene>
    <name evidence="4" type="ORF">GCM10012280_63380</name>
</gene>
<name>A0A917ZW73_9ACTN</name>
<dbReference type="InterPro" id="IPR036625">
    <property type="entry name" value="E3-bd_dom_sf"/>
</dbReference>
<dbReference type="Proteomes" id="UP000641932">
    <property type="component" value="Unassembled WGS sequence"/>
</dbReference>
<feature type="coiled-coil region" evidence="2">
    <location>
        <begin position="196"/>
        <end position="223"/>
    </location>
</feature>
<evidence type="ECO:0000259" key="3">
    <source>
        <dbReference type="Pfam" id="PF23359"/>
    </source>
</evidence>
<reference evidence="4" key="2">
    <citation type="submission" date="2020-09" db="EMBL/GenBank/DDBJ databases">
        <authorList>
            <person name="Sun Q."/>
            <person name="Zhou Y."/>
        </authorList>
    </citation>
    <scope>NUCLEOTIDE SEQUENCE</scope>
    <source>
        <strain evidence="4">CGMCC 4.7201</strain>
    </source>
</reference>
<dbReference type="Gene3D" id="4.10.320.10">
    <property type="entry name" value="E3-binding domain"/>
    <property type="match status" value="1"/>
</dbReference>
<comment type="caution">
    <text evidence="4">The sequence shown here is derived from an EMBL/GenBank/DDBJ whole genome shotgun (WGS) entry which is preliminary data.</text>
</comment>
<protein>
    <recommendedName>
        <fullName evidence="3">Lsr2 DNA-binding domain-containing protein</fullName>
    </recommendedName>
</protein>
<dbReference type="GO" id="GO:0003677">
    <property type="term" value="F:DNA binding"/>
    <property type="evidence" value="ECO:0007669"/>
    <property type="project" value="UniProtKB-KW"/>
</dbReference>
<dbReference type="InterPro" id="IPR055370">
    <property type="entry name" value="Lsr2_DNA-bd"/>
</dbReference>
<dbReference type="RefSeq" id="WP_189135282.1">
    <property type="nucleotide sequence ID" value="NZ_BMMS01000039.1"/>
</dbReference>
<evidence type="ECO:0000256" key="2">
    <source>
        <dbReference type="SAM" id="Coils"/>
    </source>
</evidence>
<accession>A0A917ZW73</accession>
<feature type="domain" description="Lsr2 DNA-binding" evidence="3">
    <location>
        <begin position="247"/>
        <end position="281"/>
    </location>
</feature>
<evidence type="ECO:0000313" key="5">
    <source>
        <dbReference type="Proteomes" id="UP000641932"/>
    </source>
</evidence>
<dbReference type="Pfam" id="PF23359">
    <property type="entry name" value="Lsr2_DNA-bd"/>
    <property type="match status" value="1"/>
</dbReference>
<dbReference type="EMBL" id="BMMS01000039">
    <property type="protein sequence ID" value="GGO98680.1"/>
    <property type="molecule type" value="Genomic_DNA"/>
</dbReference>
<organism evidence="4 5">
    <name type="scientific">Wenjunlia tyrosinilytica</name>
    <dbReference type="NCBI Taxonomy" id="1544741"/>
    <lineage>
        <taxon>Bacteria</taxon>
        <taxon>Bacillati</taxon>
        <taxon>Actinomycetota</taxon>
        <taxon>Actinomycetes</taxon>
        <taxon>Kitasatosporales</taxon>
        <taxon>Streptomycetaceae</taxon>
        <taxon>Wenjunlia</taxon>
    </lineage>
</organism>
<keyword evidence="1" id="KW-0238">DNA-binding</keyword>
<reference evidence="4" key="1">
    <citation type="journal article" date="2014" name="Int. J. Syst. Evol. Microbiol.">
        <title>Complete genome sequence of Corynebacterium casei LMG S-19264T (=DSM 44701T), isolated from a smear-ripened cheese.</title>
        <authorList>
            <consortium name="US DOE Joint Genome Institute (JGI-PGF)"/>
            <person name="Walter F."/>
            <person name="Albersmeier A."/>
            <person name="Kalinowski J."/>
            <person name="Ruckert C."/>
        </authorList>
    </citation>
    <scope>NUCLEOTIDE SEQUENCE</scope>
    <source>
        <strain evidence="4">CGMCC 4.7201</strain>
    </source>
</reference>
<keyword evidence="5" id="KW-1185">Reference proteome</keyword>
<dbReference type="GO" id="GO:0016746">
    <property type="term" value="F:acyltransferase activity"/>
    <property type="evidence" value="ECO:0007669"/>
    <property type="project" value="InterPro"/>
</dbReference>
<proteinExistence type="predicted"/>
<keyword evidence="2" id="KW-0175">Coiled coil</keyword>
<evidence type="ECO:0000313" key="4">
    <source>
        <dbReference type="EMBL" id="GGO98680.1"/>
    </source>
</evidence>
<dbReference type="AlphaFoldDB" id="A0A917ZW73"/>